<feature type="domain" description="Amidase" evidence="1">
    <location>
        <begin position="120"/>
        <end position="387"/>
    </location>
</feature>
<dbReference type="InterPro" id="IPR036928">
    <property type="entry name" value="AS_sf"/>
</dbReference>
<dbReference type="InterPro" id="IPR023631">
    <property type="entry name" value="Amidase_dom"/>
</dbReference>
<dbReference type="PANTHER" id="PTHR42678:SF34">
    <property type="entry name" value="OS04G0183300 PROTEIN"/>
    <property type="match status" value="1"/>
</dbReference>
<feature type="non-terminal residue" evidence="2">
    <location>
        <position position="1"/>
    </location>
</feature>
<dbReference type="Gene3D" id="3.90.1300.10">
    <property type="entry name" value="Amidase signature (AS) domain"/>
    <property type="match status" value="1"/>
</dbReference>
<dbReference type="EMBL" id="UINC01001128">
    <property type="protein sequence ID" value="SUZ71671.1"/>
    <property type="molecule type" value="Genomic_DNA"/>
</dbReference>
<accession>A0A381PX65</accession>
<organism evidence="2">
    <name type="scientific">marine metagenome</name>
    <dbReference type="NCBI Taxonomy" id="408172"/>
    <lineage>
        <taxon>unclassified sequences</taxon>
        <taxon>metagenomes</taxon>
        <taxon>ecological metagenomes</taxon>
    </lineage>
</organism>
<dbReference type="AlphaFoldDB" id="A0A381PX65"/>
<gene>
    <name evidence="2" type="ORF">METZ01_LOCUS24525</name>
</gene>
<dbReference type="PANTHER" id="PTHR42678">
    <property type="entry name" value="AMIDASE"/>
    <property type="match status" value="1"/>
</dbReference>
<protein>
    <recommendedName>
        <fullName evidence="1">Amidase domain-containing protein</fullName>
    </recommendedName>
</protein>
<dbReference type="Pfam" id="PF01425">
    <property type="entry name" value="Amidase"/>
    <property type="match status" value="1"/>
</dbReference>
<name>A0A381PX65_9ZZZZ</name>
<evidence type="ECO:0000313" key="2">
    <source>
        <dbReference type="EMBL" id="SUZ71671.1"/>
    </source>
</evidence>
<dbReference type="SUPFAM" id="SSF75304">
    <property type="entry name" value="Amidase signature (AS) enzymes"/>
    <property type="match status" value="1"/>
</dbReference>
<reference evidence="2" key="1">
    <citation type="submission" date="2018-05" db="EMBL/GenBank/DDBJ databases">
        <authorList>
            <person name="Lanie J.A."/>
            <person name="Ng W.-L."/>
            <person name="Kazmierczak K.M."/>
            <person name="Andrzejewski T.M."/>
            <person name="Davidsen T.M."/>
            <person name="Wayne K.J."/>
            <person name="Tettelin H."/>
            <person name="Glass J.I."/>
            <person name="Rusch D."/>
            <person name="Podicherti R."/>
            <person name="Tsui H.-C.T."/>
            <person name="Winkler M.E."/>
        </authorList>
    </citation>
    <scope>NUCLEOTIDE SEQUENCE</scope>
</reference>
<evidence type="ECO:0000259" key="1">
    <source>
        <dbReference type="Pfam" id="PF01425"/>
    </source>
</evidence>
<proteinExistence type="predicted"/>
<sequence length="553" mass="60426">VTRSLQYILMVILALNAGSIGVAADNNITWERYDESADLAVLAAHQNESMHYQLLLSKVLDKNTLWEPFVQELEAFSHEYYESLKPLILDKPISQIQRVVAEGGLSYETLATFYIYRIREIETDNTRYINAVITLNPNVLTRARMLDEQRRQGREIAPDSIFGIPVLLKDNVGASGMATTAGAVALQHNFTSNAFITDRLIENGAIILGKANLSEWAYFFCEDCPSGYSAMGGQTLNPYGRFDFGTGGSSSGSGAATAANFTTVAVGSETSGSILSPASANSLVGLKPTTGSLSRSGVVPISSTLDTTGPITRNIADAVILFNAMAGFDENDMAMPLLSADLSLIYRTVDLNGKRLGALGNFADNEFYQEALEMLSENEASIVDVIMNYERNEGFSDLLGSEMVRDLALYLEAYSAKEVEIDSIASLRKFNEMDLDLRAPYGQELIDMMDELALAPADVESLRDELQSNAKGALEYLFTEFELDVLLSINNRHANIAALANYPALTIPMGYEDSGRPVGLTLIAPSFQEQALIDIGVRVEQLTQARRIPVPYQ</sequence>